<evidence type="ECO:0000256" key="2">
    <source>
        <dbReference type="SAM" id="Phobius"/>
    </source>
</evidence>
<dbReference type="EMBL" id="BOMS01000133">
    <property type="protein sequence ID" value="GIE71779.1"/>
    <property type="molecule type" value="Genomic_DNA"/>
</dbReference>
<keyword evidence="2" id="KW-1133">Transmembrane helix</keyword>
<feature type="region of interest" description="Disordered" evidence="1">
    <location>
        <begin position="84"/>
        <end position="114"/>
    </location>
</feature>
<feature type="transmembrane region" description="Helical" evidence="2">
    <location>
        <begin position="20"/>
        <end position="39"/>
    </location>
</feature>
<dbReference type="InterPro" id="IPR012334">
    <property type="entry name" value="Pectin_lyas_fold"/>
</dbReference>
<organism evidence="3 4">
    <name type="scientific">Actinoplanes palleronii</name>
    <dbReference type="NCBI Taxonomy" id="113570"/>
    <lineage>
        <taxon>Bacteria</taxon>
        <taxon>Bacillati</taxon>
        <taxon>Actinomycetota</taxon>
        <taxon>Actinomycetes</taxon>
        <taxon>Micromonosporales</taxon>
        <taxon>Micromonosporaceae</taxon>
        <taxon>Actinoplanes</taxon>
    </lineage>
</organism>
<accession>A0ABQ4BM94</accession>
<evidence type="ECO:0000256" key="1">
    <source>
        <dbReference type="SAM" id="MobiDB-lite"/>
    </source>
</evidence>
<comment type="caution">
    <text evidence="3">The sequence shown here is derived from an EMBL/GenBank/DDBJ whole genome shotgun (WGS) entry which is preliminary data.</text>
</comment>
<dbReference type="Proteomes" id="UP000624709">
    <property type="component" value="Unassembled WGS sequence"/>
</dbReference>
<keyword evidence="4" id="KW-1185">Reference proteome</keyword>
<reference evidence="3 4" key="1">
    <citation type="submission" date="2021-01" db="EMBL/GenBank/DDBJ databases">
        <title>Whole genome shotgun sequence of Actinoplanes palleronii NBRC 14916.</title>
        <authorList>
            <person name="Komaki H."/>
            <person name="Tamura T."/>
        </authorList>
    </citation>
    <scope>NUCLEOTIDE SEQUENCE [LARGE SCALE GENOMIC DNA]</scope>
    <source>
        <strain evidence="3 4">NBRC 14916</strain>
    </source>
</reference>
<evidence type="ECO:0000313" key="3">
    <source>
        <dbReference type="EMBL" id="GIE71779.1"/>
    </source>
</evidence>
<evidence type="ECO:0000313" key="4">
    <source>
        <dbReference type="Proteomes" id="UP000624709"/>
    </source>
</evidence>
<keyword evidence="2" id="KW-0812">Transmembrane</keyword>
<dbReference type="InterPro" id="IPR011050">
    <property type="entry name" value="Pectin_lyase_fold/virulence"/>
</dbReference>
<name>A0ABQ4BM94_9ACTN</name>
<gene>
    <name evidence="3" type="ORF">Apa02nite_078870</name>
</gene>
<feature type="compositionally biased region" description="Low complexity" evidence="1">
    <location>
        <begin position="84"/>
        <end position="108"/>
    </location>
</feature>
<proteinExistence type="predicted"/>
<evidence type="ECO:0008006" key="5">
    <source>
        <dbReference type="Google" id="ProtNLM"/>
    </source>
</evidence>
<sequence length="381" mass="39237">MKHRRNLFGENPSRRVVGGYLLLAIVVLGSAGFAVNSYFGDKGTPTSLDARDTAALAPSAQQPLGAGASASVLPSASASVPLSPSASVSAPASSATPKATTKKSTTSAGSGGRCGLPKYPTKSCTGVPSGWKPKTTVGDLTITKSGTVISDYLVTGSIAVKAANVQIRRTRVYGTIDNYISDKVYGGLLIADTEVVNPPGQEFSDNSQYAFGVANYTCLRCKVVNRMEGWRVGAEGVTGSGTVTIKDSFAQLAIPPGLCQTGDPHGDGIQSYGGPTVNIVHNTIDQRLDDCPTAPIFIPDQGNAGGTVEDNLLAGGGYSMRLTGGSFPVVTGNKVVENTPGYGPAEVDCSKVGDWGDNAMVTFNFDTGAIIKEKKKIGDCG</sequence>
<dbReference type="SUPFAM" id="SSF51126">
    <property type="entry name" value="Pectin lyase-like"/>
    <property type="match status" value="1"/>
</dbReference>
<keyword evidence="2" id="KW-0472">Membrane</keyword>
<dbReference type="Gene3D" id="2.160.20.10">
    <property type="entry name" value="Single-stranded right-handed beta-helix, Pectin lyase-like"/>
    <property type="match status" value="1"/>
</dbReference>
<protein>
    <recommendedName>
        <fullName evidence="5">Right handed beta helix domain-containing protein</fullName>
    </recommendedName>
</protein>